<evidence type="ECO:0000313" key="2">
    <source>
        <dbReference type="Proteomes" id="UP000483379"/>
    </source>
</evidence>
<feature type="non-terminal residue" evidence="1">
    <location>
        <position position="1"/>
    </location>
</feature>
<gene>
    <name evidence="1" type="ORF">G3446_10160</name>
</gene>
<dbReference type="PANTHER" id="PTHR11122:SF13">
    <property type="entry name" value="GLUCOSE-6-PHOSPHATE 1-EPIMERASE"/>
    <property type="match status" value="1"/>
</dbReference>
<dbReference type="GO" id="GO:0016853">
    <property type="term" value="F:isomerase activity"/>
    <property type="evidence" value="ECO:0007669"/>
    <property type="project" value="InterPro"/>
</dbReference>
<dbReference type="InterPro" id="IPR011013">
    <property type="entry name" value="Gal_mutarotase_sf_dom"/>
</dbReference>
<dbReference type="PANTHER" id="PTHR11122">
    <property type="entry name" value="APOSPORY-ASSOCIATED PROTEIN C-RELATED"/>
    <property type="match status" value="1"/>
</dbReference>
<dbReference type="AlphaFoldDB" id="A0A6M0JXL1"/>
<protein>
    <submittedName>
        <fullName evidence="1">D-hexose-6-phosphate mutarotase</fullName>
    </submittedName>
</protein>
<dbReference type="GO" id="GO:0030246">
    <property type="term" value="F:carbohydrate binding"/>
    <property type="evidence" value="ECO:0007669"/>
    <property type="project" value="InterPro"/>
</dbReference>
<keyword evidence="2" id="KW-1185">Reference proteome</keyword>
<proteinExistence type="predicted"/>
<dbReference type="SUPFAM" id="SSF74650">
    <property type="entry name" value="Galactose mutarotase-like"/>
    <property type="match status" value="1"/>
</dbReference>
<comment type="caution">
    <text evidence="1">The sequence shown here is derived from an EMBL/GenBank/DDBJ whole genome shotgun (WGS) entry which is preliminary data.</text>
</comment>
<sequence>PLDRIYLAPPQALVLEDPAFGRAIRIQSAGNHSAVVWNPWIEQAAAMGDFGDLEYLKMLCVETTNAGPDRVSIAPGETSRLAVQIHAERT</sequence>
<dbReference type="EMBL" id="JAAIJQ010000025">
    <property type="protein sequence ID" value="NEV62250.1"/>
    <property type="molecule type" value="Genomic_DNA"/>
</dbReference>
<accession>A0A6M0JXL1</accession>
<dbReference type="InterPro" id="IPR008183">
    <property type="entry name" value="Aldose_1/G6P_1-epimerase"/>
</dbReference>
<dbReference type="Pfam" id="PF01263">
    <property type="entry name" value="Aldose_epim"/>
    <property type="match status" value="1"/>
</dbReference>
<reference evidence="1 2" key="1">
    <citation type="submission" date="2020-02" db="EMBL/GenBank/DDBJ databases">
        <title>Genome sequences of Thiorhodococcus mannitoliphagus and Thiorhodococcus minor, purple sulfur photosynthetic bacteria in the gammaproteobacterial family, Chromatiaceae.</title>
        <authorList>
            <person name="Aviles F.A."/>
            <person name="Meyer T.E."/>
            <person name="Kyndt J.A."/>
        </authorList>
    </citation>
    <scope>NUCLEOTIDE SEQUENCE [LARGE SCALE GENOMIC DNA]</scope>
    <source>
        <strain evidence="1 2">DSM 11518</strain>
    </source>
</reference>
<dbReference type="Gene3D" id="2.70.98.10">
    <property type="match status" value="1"/>
</dbReference>
<dbReference type="Proteomes" id="UP000483379">
    <property type="component" value="Unassembled WGS sequence"/>
</dbReference>
<evidence type="ECO:0000313" key="1">
    <source>
        <dbReference type="EMBL" id="NEV62250.1"/>
    </source>
</evidence>
<organism evidence="1 2">
    <name type="scientific">Thiorhodococcus minor</name>
    <dbReference type="NCBI Taxonomy" id="57489"/>
    <lineage>
        <taxon>Bacteria</taxon>
        <taxon>Pseudomonadati</taxon>
        <taxon>Pseudomonadota</taxon>
        <taxon>Gammaproteobacteria</taxon>
        <taxon>Chromatiales</taxon>
        <taxon>Chromatiaceae</taxon>
        <taxon>Thiorhodococcus</taxon>
    </lineage>
</organism>
<dbReference type="GO" id="GO:0005975">
    <property type="term" value="P:carbohydrate metabolic process"/>
    <property type="evidence" value="ECO:0007669"/>
    <property type="project" value="InterPro"/>
</dbReference>
<name>A0A6M0JXL1_9GAMM</name>
<dbReference type="InterPro" id="IPR014718">
    <property type="entry name" value="GH-type_carb-bd"/>
</dbReference>